<name>A0A0C9SKC6_PLICR</name>
<feature type="compositionally biased region" description="Low complexity" evidence="1">
    <location>
        <begin position="42"/>
        <end position="57"/>
    </location>
</feature>
<dbReference type="Proteomes" id="UP000053263">
    <property type="component" value="Unassembled WGS sequence"/>
</dbReference>
<reference evidence="2 3" key="1">
    <citation type="submission" date="2014-06" db="EMBL/GenBank/DDBJ databases">
        <title>Evolutionary Origins and Diversification of the Mycorrhizal Mutualists.</title>
        <authorList>
            <consortium name="DOE Joint Genome Institute"/>
            <consortium name="Mycorrhizal Genomics Consortium"/>
            <person name="Kohler A."/>
            <person name="Kuo A."/>
            <person name="Nagy L.G."/>
            <person name="Floudas D."/>
            <person name="Copeland A."/>
            <person name="Barry K.W."/>
            <person name="Cichocki N."/>
            <person name="Veneault-Fourrey C."/>
            <person name="LaButti K."/>
            <person name="Lindquist E.A."/>
            <person name="Lipzen A."/>
            <person name="Lundell T."/>
            <person name="Morin E."/>
            <person name="Murat C."/>
            <person name="Riley R."/>
            <person name="Ohm R."/>
            <person name="Sun H."/>
            <person name="Tunlid A."/>
            <person name="Henrissat B."/>
            <person name="Grigoriev I.V."/>
            <person name="Hibbett D.S."/>
            <person name="Martin F."/>
        </authorList>
    </citation>
    <scope>NUCLEOTIDE SEQUENCE [LARGE SCALE GENOMIC DNA]</scope>
    <source>
        <strain evidence="2 3">FD-325 SS-3</strain>
    </source>
</reference>
<protein>
    <submittedName>
        <fullName evidence="2">Uncharacterized protein</fullName>
    </submittedName>
</protein>
<feature type="compositionally biased region" description="Low complexity" evidence="1">
    <location>
        <begin position="110"/>
        <end position="124"/>
    </location>
</feature>
<evidence type="ECO:0000313" key="2">
    <source>
        <dbReference type="EMBL" id="KII83501.1"/>
    </source>
</evidence>
<gene>
    <name evidence="2" type="ORF">PLICRDRAFT_180406</name>
</gene>
<feature type="region of interest" description="Disordered" evidence="1">
    <location>
        <begin position="106"/>
        <end position="126"/>
    </location>
</feature>
<evidence type="ECO:0000313" key="3">
    <source>
        <dbReference type="Proteomes" id="UP000053263"/>
    </source>
</evidence>
<evidence type="ECO:0000256" key="1">
    <source>
        <dbReference type="SAM" id="MobiDB-lite"/>
    </source>
</evidence>
<proteinExistence type="predicted"/>
<sequence>MPAHLRRPYDNAMPTQLASSATPFPLVPADAGLLLAHPMHESVSGPRPAASARASASQRTPVPRHPEPAHTLHERRSHASASAPGRIPLLAGAVTVCRWIPAPRQHTTRPHATTHATSPPAARPLQRLVAHDPKSAVRRRTRPTFTRAIPHPHRVDAASASRRTPLLQINRAYTAALTTPD</sequence>
<feature type="compositionally biased region" description="Basic and acidic residues" evidence="1">
    <location>
        <begin position="64"/>
        <end position="74"/>
    </location>
</feature>
<dbReference type="HOGENOM" id="CLU_1489595_0_0_1"/>
<dbReference type="EMBL" id="KN832577">
    <property type="protein sequence ID" value="KII83501.1"/>
    <property type="molecule type" value="Genomic_DNA"/>
</dbReference>
<organism evidence="2 3">
    <name type="scientific">Plicaturopsis crispa FD-325 SS-3</name>
    <dbReference type="NCBI Taxonomy" id="944288"/>
    <lineage>
        <taxon>Eukaryota</taxon>
        <taxon>Fungi</taxon>
        <taxon>Dikarya</taxon>
        <taxon>Basidiomycota</taxon>
        <taxon>Agaricomycotina</taxon>
        <taxon>Agaricomycetes</taxon>
        <taxon>Agaricomycetidae</taxon>
        <taxon>Amylocorticiales</taxon>
        <taxon>Amylocorticiaceae</taxon>
        <taxon>Plicatura</taxon>
        <taxon>Plicaturopsis crispa</taxon>
    </lineage>
</organism>
<accession>A0A0C9SKC6</accession>
<dbReference type="AlphaFoldDB" id="A0A0C9SKC6"/>
<feature type="region of interest" description="Disordered" evidence="1">
    <location>
        <begin position="40"/>
        <end position="85"/>
    </location>
</feature>
<keyword evidence="3" id="KW-1185">Reference proteome</keyword>